<sequence>MMSSNKASPVIPSRSHALDLALPTPASCGQLRQQLQDLGEEACQAISCAVAVVADSTHSTGSGSSPPITIPPESAPLMECIPPSPASPTPPASGAQVHVTSSSADRQPSQTSPSSTPVLPITLFTPVGIRSSTASATRVDGASEGGKGEGRKEAWASLEVVGTVGGQARLQGTVQGVVYCHQRETFGRSVVALKGQSLVLCDYLLPGEGIEAAAERAAELLSPPTASCSVASQASHLQADASPILILEAPSTSITAKQLPPWQPQDAHAAPVVPGKPAAVQAATMNGGNHARSWACKGGGAAVAAGVAVVGVTLGWVLVYSSS</sequence>
<organism evidence="3 4">
    <name type="scientific">Dunaliella salina</name>
    <name type="common">Green alga</name>
    <name type="synonym">Protococcus salinus</name>
    <dbReference type="NCBI Taxonomy" id="3046"/>
    <lineage>
        <taxon>Eukaryota</taxon>
        <taxon>Viridiplantae</taxon>
        <taxon>Chlorophyta</taxon>
        <taxon>core chlorophytes</taxon>
        <taxon>Chlorophyceae</taxon>
        <taxon>CS clade</taxon>
        <taxon>Chlamydomonadales</taxon>
        <taxon>Dunaliellaceae</taxon>
        <taxon>Dunaliella</taxon>
    </lineage>
</organism>
<keyword evidence="2" id="KW-0812">Transmembrane</keyword>
<dbReference type="EMBL" id="MU069483">
    <property type="protein sequence ID" value="KAF5841528.1"/>
    <property type="molecule type" value="Genomic_DNA"/>
</dbReference>
<evidence type="ECO:0008006" key="5">
    <source>
        <dbReference type="Google" id="ProtNLM"/>
    </source>
</evidence>
<keyword evidence="2" id="KW-1133">Transmembrane helix</keyword>
<evidence type="ECO:0000256" key="1">
    <source>
        <dbReference type="SAM" id="MobiDB-lite"/>
    </source>
</evidence>
<evidence type="ECO:0000313" key="4">
    <source>
        <dbReference type="Proteomes" id="UP000815325"/>
    </source>
</evidence>
<feature type="region of interest" description="Disordered" evidence="1">
    <location>
        <begin position="133"/>
        <end position="152"/>
    </location>
</feature>
<keyword evidence="2" id="KW-0472">Membrane</keyword>
<gene>
    <name evidence="3" type="ORF">DUNSADRAFT_12456</name>
</gene>
<keyword evidence="4" id="KW-1185">Reference proteome</keyword>
<reference evidence="3" key="1">
    <citation type="submission" date="2017-08" db="EMBL/GenBank/DDBJ databases">
        <authorList>
            <person name="Polle J.E."/>
            <person name="Barry K."/>
            <person name="Cushman J."/>
            <person name="Schmutz J."/>
            <person name="Tran D."/>
            <person name="Hathwaick L.T."/>
            <person name="Yim W.C."/>
            <person name="Jenkins J."/>
            <person name="Mckie-Krisberg Z.M."/>
            <person name="Prochnik S."/>
            <person name="Lindquist E."/>
            <person name="Dockter R.B."/>
            <person name="Adam C."/>
            <person name="Molina H."/>
            <person name="Bunkerborg J."/>
            <person name="Jin E."/>
            <person name="Buchheim M."/>
            <person name="Magnuson J."/>
        </authorList>
    </citation>
    <scope>NUCLEOTIDE SEQUENCE</scope>
    <source>
        <strain evidence="3">CCAP 19/18</strain>
    </source>
</reference>
<protein>
    <recommendedName>
        <fullName evidence="5">Encoded protein</fullName>
    </recommendedName>
</protein>
<dbReference type="Proteomes" id="UP000815325">
    <property type="component" value="Unassembled WGS sequence"/>
</dbReference>
<name>A0ABQ7H3W3_DUNSA</name>
<comment type="caution">
    <text evidence="3">The sequence shown here is derived from an EMBL/GenBank/DDBJ whole genome shotgun (WGS) entry which is preliminary data.</text>
</comment>
<feature type="compositionally biased region" description="Pro residues" evidence="1">
    <location>
        <begin position="82"/>
        <end position="91"/>
    </location>
</feature>
<accession>A0ABQ7H3W3</accession>
<evidence type="ECO:0000256" key="2">
    <source>
        <dbReference type="SAM" id="Phobius"/>
    </source>
</evidence>
<evidence type="ECO:0000313" key="3">
    <source>
        <dbReference type="EMBL" id="KAF5841528.1"/>
    </source>
</evidence>
<feature type="compositionally biased region" description="Low complexity" evidence="1">
    <location>
        <begin position="107"/>
        <end position="117"/>
    </location>
</feature>
<feature type="region of interest" description="Disordered" evidence="1">
    <location>
        <begin position="56"/>
        <end position="120"/>
    </location>
</feature>
<proteinExistence type="predicted"/>
<feature type="transmembrane region" description="Helical" evidence="2">
    <location>
        <begin position="299"/>
        <end position="320"/>
    </location>
</feature>